<proteinExistence type="predicted"/>
<reference evidence="1" key="1">
    <citation type="submission" date="2018-04" db="EMBL/GenBank/DDBJ databases">
        <title>WGS assembly of Panicum hallii.</title>
        <authorList>
            <person name="Lovell J."/>
            <person name="Jenkins J."/>
            <person name="Lowry D."/>
            <person name="Mamidi S."/>
            <person name="Sreedasyam A."/>
            <person name="Weng X."/>
            <person name="Barry K."/>
            <person name="Bonette J."/>
            <person name="Campitelli B."/>
            <person name="Daum C."/>
            <person name="Gordon S."/>
            <person name="Gould B."/>
            <person name="Lipzen A."/>
            <person name="Macqueen A."/>
            <person name="Palacio-Mejia J."/>
            <person name="Plott C."/>
            <person name="Shakirov E."/>
            <person name="Shu S."/>
            <person name="Yoshinaga Y."/>
            <person name="Zane M."/>
            <person name="Rokhsar D."/>
            <person name="Grimwood J."/>
            <person name="Schmutz J."/>
            <person name="Juenger T."/>
        </authorList>
    </citation>
    <scope>NUCLEOTIDE SEQUENCE [LARGE SCALE GENOMIC DNA]</scope>
    <source>
        <strain evidence="1">FIL2</strain>
    </source>
</reference>
<protein>
    <submittedName>
        <fullName evidence="1">Uncharacterized protein</fullName>
    </submittedName>
</protein>
<evidence type="ECO:0000313" key="1">
    <source>
        <dbReference type="EMBL" id="PVH37125.1"/>
    </source>
</evidence>
<organism evidence="1">
    <name type="scientific">Panicum hallii</name>
    <dbReference type="NCBI Taxonomy" id="206008"/>
    <lineage>
        <taxon>Eukaryota</taxon>
        <taxon>Viridiplantae</taxon>
        <taxon>Streptophyta</taxon>
        <taxon>Embryophyta</taxon>
        <taxon>Tracheophyta</taxon>
        <taxon>Spermatophyta</taxon>
        <taxon>Magnoliopsida</taxon>
        <taxon>Liliopsida</taxon>
        <taxon>Poales</taxon>
        <taxon>Poaceae</taxon>
        <taxon>PACMAD clade</taxon>
        <taxon>Panicoideae</taxon>
        <taxon>Panicodae</taxon>
        <taxon>Paniceae</taxon>
        <taxon>Panicinae</taxon>
        <taxon>Panicum</taxon>
        <taxon>Panicum sect. Panicum</taxon>
    </lineage>
</organism>
<name>A0A2T8IHI1_9POAL</name>
<dbReference type="Proteomes" id="UP000243499">
    <property type="component" value="Chromosome 6"/>
</dbReference>
<dbReference type="AlphaFoldDB" id="A0A2T8IHI1"/>
<gene>
    <name evidence="1" type="ORF">PAHAL_6G252500</name>
</gene>
<dbReference type="EMBL" id="CM008051">
    <property type="protein sequence ID" value="PVH37125.1"/>
    <property type="molecule type" value="Genomic_DNA"/>
</dbReference>
<dbReference type="Gramene" id="PVH37125">
    <property type="protein sequence ID" value="PVH37125"/>
    <property type="gene ID" value="PAHAL_6G252500"/>
</dbReference>
<accession>A0A2T8IHI1</accession>
<sequence>MKLDLLFHNQFPIMKCSYQVRQPCLHDEHTLDHSFLGFHSCKAAAIDHWYHSSSPLEHLLGHGMCPIITDPKQRVGFLHPRHHPFPHALGLVEIDHQLPPFDNHQRMNFGWGGAPLIWRSLSAS</sequence>